<dbReference type="RefSeq" id="WP_338535272.1">
    <property type="nucleotide sequence ID" value="NZ_AP028654.1"/>
</dbReference>
<evidence type="ECO:0000256" key="2">
    <source>
        <dbReference type="ARBA" id="ARBA00006386"/>
    </source>
</evidence>
<dbReference type="KEGG" id="hprf:HLPR_19790"/>
<feature type="transmembrane region" description="Helical" evidence="7">
    <location>
        <begin position="61"/>
        <end position="80"/>
    </location>
</feature>
<proteinExistence type="inferred from homology"/>
<accession>A0AAU9E5B6</accession>
<evidence type="ECO:0000256" key="4">
    <source>
        <dbReference type="ARBA" id="ARBA00022692"/>
    </source>
</evidence>
<keyword evidence="9" id="KW-1185">Reference proteome</keyword>
<evidence type="ECO:0008006" key="10">
    <source>
        <dbReference type="Google" id="ProtNLM"/>
    </source>
</evidence>
<feature type="transmembrane region" description="Helical" evidence="7">
    <location>
        <begin position="156"/>
        <end position="174"/>
    </location>
</feature>
<dbReference type="EMBL" id="AP028654">
    <property type="protein sequence ID" value="BEP29648.1"/>
    <property type="molecule type" value="Genomic_DNA"/>
</dbReference>
<keyword evidence="5 7" id="KW-1133">Transmembrane helix</keyword>
<feature type="transmembrane region" description="Helical" evidence="7">
    <location>
        <begin position="21"/>
        <end position="41"/>
    </location>
</feature>
<dbReference type="Pfam" id="PF03773">
    <property type="entry name" value="ArsP_1"/>
    <property type="match status" value="1"/>
</dbReference>
<sequence>MEVKNPIKEKPNMKKQLKSTLIEALKYIGISGVIILIVYFISPQKAVQVNKVVEFTFSKAIKIMLGVFLIIGLLQVWLTPKQISKFIGKESGIKGMAIASIFPIILGGSLVTIFPLLKTLKEKGVPIRILITFIVAWAGKAPLLPLETEFLGVKFAALRIGIIIPLAIIIGLVSEKLIGEE</sequence>
<feature type="transmembrane region" description="Helical" evidence="7">
    <location>
        <begin position="125"/>
        <end position="144"/>
    </location>
</feature>
<evidence type="ECO:0000313" key="8">
    <source>
        <dbReference type="EMBL" id="BEP29648.1"/>
    </source>
</evidence>
<keyword evidence="3" id="KW-1003">Cell membrane</keyword>
<dbReference type="InterPro" id="IPR005524">
    <property type="entry name" value="DUF318"/>
</dbReference>
<organism evidence="8 9">
    <name type="scientific">Helicovermis profundi</name>
    <dbReference type="NCBI Taxonomy" id="3065157"/>
    <lineage>
        <taxon>Bacteria</taxon>
        <taxon>Bacillati</taxon>
        <taxon>Bacillota</taxon>
        <taxon>Clostridia</taxon>
        <taxon>Helicovermis</taxon>
    </lineage>
</organism>
<evidence type="ECO:0000313" key="9">
    <source>
        <dbReference type="Proteomes" id="UP001321786"/>
    </source>
</evidence>
<name>A0AAU9E5B6_9FIRM</name>
<evidence type="ECO:0000256" key="3">
    <source>
        <dbReference type="ARBA" id="ARBA00022475"/>
    </source>
</evidence>
<comment type="similarity">
    <text evidence="2">Belongs to the UPF0718 family.</text>
</comment>
<evidence type="ECO:0000256" key="7">
    <source>
        <dbReference type="SAM" id="Phobius"/>
    </source>
</evidence>
<comment type="subcellular location">
    <subcellularLocation>
        <location evidence="1">Cell membrane</location>
        <topology evidence="1">Multi-pass membrane protein</topology>
    </subcellularLocation>
</comment>
<protein>
    <recommendedName>
        <fullName evidence="10">Permease</fullName>
    </recommendedName>
</protein>
<gene>
    <name evidence="8" type="ORF">HLPR_19790</name>
</gene>
<evidence type="ECO:0000256" key="1">
    <source>
        <dbReference type="ARBA" id="ARBA00004651"/>
    </source>
</evidence>
<evidence type="ECO:0000256" key="5">
    <source>
        <dbReference type="ARBA" id="ARBA00022989"/>
    </source>
</evidence>
<keyword evidence="4 7" id="KW-0812">Transmembrane</keyword>
<feature type="transmembrane region" description="Helical" evidence="7">
    <location>
        <begin position="92"/>
        <end position="113"/>
    </location>
</feature>
<dbReference type="GO" id="GO:0005886">
    <property type="term" value="C:plasma membrane"/>
    <property type="evidence" value="ECO:0007669"/>
    <property type="project" value="UniProtKB-SubCell"/>
</dbReference>
<keyword evidence="6 7" id="KW-0472">Membrane</keyword>
<dbReference type="Proteomes" id="UP001321786">
    <property type="component" value="Chromosome"/>
</dbReference>
<evidence type="ECO:0000256" key="6">
    <source>
        <dbReference type="ARBA" id="ARBA00023136"/>
    </source>
</evidence>
<reference evidence="8 9" key="1">
    <citation type="submission" date="2023-08" db="EMBL/GenBank/DDBJ databases">
        <title>Helicovermis profunda gen. nov., sp. nov., a novel mesophilic, fermentative bacterium within the Bacillota from a deep-sea hydrothermal vent chimney.</title>
        <authorList>
            <person name="Miyazaki U."/>
            <person name="Mizutani D."/>
            <person name="Hashimoto Y."/>
            <person name="Tame A."/>
            <person name="Sawayama S."/>
            <person name="Miyazaki J."/>
            <person name="Takai K."/>
            <person name="Nakagawa S."/>
        </authorList>
    </citation>
    <scope>NUCLEOTIDE SEQUENCE [LARGE SCALE GENOMIC DNA]</scope>
    <source>
        <strain evidence="8 9">S502</strain>
    </source>
</reference>
<dbReference type="AlphaFoldDB" id="A0AAU9E5B6"/>